<evidence type="ECO:0008006" key="4">
    <source>
        <dbReference type="Google" id="ProtNLM"/>
    </source>
</evidence>
<sequence>MFNLIKYELKGYYKDFIIMIGAIAALNILLFTRINTWPQEAVIVCSFLISFAAAVVVFIWNIRLFSRDLYEDSGYLLFSLPQSGYSVLGSKLITSIVQGLIVGAVALIFNYISFHATGKFNIEFGLIMRNISPKFITESIVSSLFEYVYLLTTIYFSIALSKVAIKKKKVGKLGGFIIFIIVSIIVAKITQIIVDIFPQTYNLDILKVQAVANAAGTIPINIAAMILNVILFALMFIATAYILENKIDF</sequence>
<dbReference type="Proteomes" id="UP000622687">
    <property type="component" value="Unassembled WGS sequence"/>
</dbReference>
<feature type="transmembrane region" description="Helical" evidence="1">
    <location>
        <begin position="177"/>
        <end position="198"/>
    </location>
</feature>
<dbReference type="EMBL" id="JAEEGB010000003">
    <property type="protein sequence ID" value="MBI6871368.1"/>
    <property type="molecule type" value="Genomic_DNA"/>
</dbReference>
<evidence type="ECO:0000313" key="2">
    <source>
        <dbReference type="EMBL" id="MBI6871368.1"/>
    </source>
</evidence>
<proteinExistence type="predicted"/>
<gene>
    <name evidence="2" type="ORF">I6U51_01440</name>
</gene>
<feature type="transmembrane region" description="Helical" evidence="1">
    <location>
        <begin position="12"/>
        <end position="35"/>
    </location>
</feature>
<feature type="transmembrane region" description="Helical" evidence="1">
    <location>
        <begin position="218"/>
        <end position="243"/>
    </location>
</feature>
<dbReference type="RefSeq" id="WP_211140830.1">
    <property type="nucleotide sequence ID" value="NZ_JAEEGB010000003.1"/>
</dbReference>
<protein>
    <recommendedName>
        <fullName evidence="4">ABC transporter permease</fullName>
    </recommendedName>
</protein>
<keyword evidence="1" id="KW-0812">Transmembrane</keyword>
<comment type="caution">
    <text evidence="2">The sequence shown here is derived from an EMBL/GenBank/DDBJ whole genome shotgun (WGS) entry which is preliminary data.</text>
</comment>
<dbReference type="AlphaFoldDB" id="A0A934HQF4"/>
<feature type="transmembrane region" description="Helical" evidence="1">
    <location>
        <begin position="147"/>
        <end position="165"/>
    </location>
</feature>
<organism evidence="2 3">
    <name type="scientific">Clostridium aciditolerans</name>
    <dbReference type="NCBI Taxonomy" id="339861"/>
    <lineage>
        <taxon>Bacteria</taxon>
        <taxon>Bacillati</taxon>
        <taxon>Bacillota</taxon>
        <taxon>Clostridia</taxon>
        <taxon>Eubacteriales</taxon>
        <taxon>Clostridiaceae</taxon>
        <taxon>Clostridium</taxon>
    </lineage>
</organism>
<feature type="transmembrane region" description="Helical" evidence="1">
    <location>
        <begin position="92"/>
        <end position="112"/>
    </location>
</feature>
<reference evidence="2" key="1">
    <citation type="submission" date="2020-12" db="EMBL/GenBank/DDBJ databases">
        <title>Clostridium thailandense sp. nov., a novel acetogenic bacterium isolated from peat land soil in Thailand.</title>
        <authorList>
            <person name="Chaikitkaew S."/>
            <person name="Birkeland N.K."/>
        </authorList>
    </citation>
    <scope>NUCLEOTIDE SEQUENCE</scope>
    <source>
        <strain evidence="2">DSM 17425</strain>
    </source>
</reference>
<keyword evidence="1" id="KW-1133">Transmembrane helix</keyword>
<keyword evidence="3" id="KW-1185">Reference proteome</keyword>
<keyword evidence="1" id="KW-0472">Membrane</keyword>
<feature type="transmembrane region" description="Helical" evidence="1">
    <location>
        <begin position="41"/>
        <end position="60"/>
    </location>
</feature>
<evidence type="ECO:0000313" key="3">
    <source>
        <dbReference type="Proteomes" id="UP000622687"/>
    </source>
</evidence>
<name>A0A934HQF4_9CLOT</name>
<evidence type="ECO:0000256" key="1">
    <source>
        <dbReference type="SAM" id="Phobius"/>
    </source>
</evidence>
<accession>A0A934HQF4</accession>